<dbReference type="EMBL" id="CADCWD010000095">
    <property type="protein sequence ID" value="CAA9549310.1"/>
    <property type="molecule type" value="Genomic_DNA"/>
</dbReference>
<evidence type="ECO:0000256" key="1">
    <source>
        <dbReference type="ARBA" id="ARBA00000085"/>
    </source>
</evidence>
<gene>
    <name evidence="5" type="ORF">AVDCRST_MAG23-2837</name>
</gene>
<comment type="catalytic activity">
    <reaction evidence="1">
        <text>ATP + protein L-histidine = ADP + protein N-phospho-L-histidine.</text>
        <dbReference type="EC" id="2.7.13.3"/>
    </reaction>
</comment>
<evidence type="ECO:0000259" key="4">
    <source>
        <dbReference type="Pfam" id="PF06580"/>
    </source>
</evidence>
<dbReference type="PRINTS" id="PR00344">
    <property type="entry name" value="BCTRLSENSOR"/>
</dbReference>
<organism evidence="5">
    <name type="scientific">uncultured Sphingosinicella sp</name>
    <dbReference type="NCBI Taxonomy" id="478748"/>
    <lineage>
        <taxon>Bacteria</taxon>
        <taxon>Pseudomonadati</taxon>
        <taxon>Pseudomonadota</taxon>
        <taxon>Alphaproteobacteria</taxon>
        <taxon>Sphingomonadales</taxon>
        <taxon>Sphingosinicellaceae</taxon>
        <taxon>Sphingosinicella</taxon>
        <taxon>environmental samples</taxon>
    </lineage>
</organism>
<dbReference type="GO" id="GO:0000155">
    <property type="term" value="F:phosphorelay sensor kinase activity"/>
    <property type="evidence" value="ECO:0007669"/>
    <property type="project" value="InterPro"/>
</dbReference>
<name>A0A6J4UJB8_9SPHN</name>
<protein>
    <recommendedName>
        <fullName evidence="2">histidine kinase</fullName>
        <ecNumber evidence="2">2.7.13.3</ecNumber>
    </recommendedName>
</protein>
<dbReference type="GO" id="GO:0016020">
    <property type="term" value="C:membrane"/>
    <property type="evidence" value="ECO:0007669"/>
    <property type="project" value="InterPro"/>
</dbReference>
<dbReference type="SUPFAM" id="SSF55874">
    <property type="entry name" value="ATPase domain of HSP90 chaperone/DNA topoisomerase II/histidine kinase"/>
    <property type="match status" value="1"/>
</dbReference>
<dbReference type="InterPro" id="IPR004358">
    <property type="entry name" value="Sig_transdc_His_kin-like_C"/>
</dbReference>
<proteinExistence type="predicted"/>
<evidence type="ECO:0000313" key="5">
    <source>
        <dbReference type="EMBL" id="CAA9549310.1"/>
    </source>
</evidence>
<dbReference type="Pfam" id="PF02518">
    <property type="entry name" value="HATPase_c"/>
    <property type="match status" value="1"/>
</dbReference>
<evidence type="ECO:0000259" key="3">
    <source>
        <dbReference type="Pfam" id="PF02518"/>
    </source>
</evidence>
<dbReference type="PANTHER" id="PTHR34220:SF7">
    <property type="entry name" value="SENSOR HISTIDINE KINASE YPDA"/>
    <property type="match status" value="1"/>
</dbReference>
<reference evidence="5" key="1">
    <citation type="submission" date="2020-02" db="EMBL/GenBank/DDBJ databases">
        <authorList>
            <person name="Meier V. D."/>
        </authorList>
    </citation>
    <scope>NUCLEOTIDE SEQUENCE</scope>
    <source>
        <strain evidence="5">AVDCRST_MAG23</strain>
    </source>
</reference>
<feature type="domain" description="Histidine kinase/HSP90-like ATPase" evidence="3">
    <location>
        <begin position="97"/>
        <end position="188"/>
    </location>
</feature>
<dbReference type="InterPro" id="IPR003594">
    <property type="entry name" value="HATPase_dom"/>
</dbReference>
<dbReference type="Gene3D" id="3.30.565.10">
    <property type="entry name" value="Histidine kinase-like ATPase, C-terminal domain"/>
    <property type="match status" value="1"/>
</dbReference>
<dbReference type="InterPro" id="IPR050640">
    <property type="entry name" value="Bact_2-comp_sensor_kinase"/>
</dbReference>
<accession>A0A6J4UJB8</accession>
<dbReference type="EC" id="2.7.13.3" evidence="2"/>
<feature type="domain" description="Signal transduction histidine kinase internal region" evidence="4">
    <location>
        <begin position="1"/>
        <end position="79"/>
    </location>
</feature>
<evidence type="ECO:0000256" key="2">
    <source>
        <dbReference type="ARBA" id="ARBA00012438"/>
    </source>
</evidence>
<sequence length="193" mass="21594">MRALRYQVNPHFLYNTLSSISTLILEGRTQLAERMTMCLSAFFRASLAQDPFQDVPLADEIELQRIYLSIEQMRFEDNLRVVYDVPDELKRALVPSLILQPLIENSIKHGLQEAGKLTTLTIIGRAARDRLVLEVADDGRGTGDCSGTGVGLGNVRRRLTARFGSACRFWAGPREGGGFQVRLEMPLQFGRPA</sequence>
<dbReference type="InterPro" id="IPR010559">
    <property type="entry name" value="Sig_transdc_His_kin_internal"/>
</dbReference>
<dbReference type="InterPro" id="IPR036890">
    <property type="entry name" value="HATPase_C_sf"/>
</dbReference>
<dbReference type="PANTHER" id="PTHR34220">
    <property type="entry name" value="SENSOR HISTIDINE KINASE YPDA"/>
    <property type="match status" value="1"/>
</dbReference>
<dbReference type="AlphaFoldDB" id="A0A6J4UJB8"/>
<dbReference type="Pfam" id="PF06580">
    <property type="entry name" value="His_kinase"/>
    <property type="match status" value="1"/>
</dbReference>